<evidence type="ECO:0000313" key="3">
    <source>
        <dbReference type="Proteomes" id="UP001054837"/>
    </source>
</evidence>
<proteinExistence type="predicted"/>
<dbReference type="Proteomes" id="UP001054837">
    <property type="component" value="Unassembled WGS sequence"/>
</dbReference>
<organism evidence="2 3">
    <name type="scientific">Caerostris darwini</name>
    <dbReference type="NCBI Taxonomy" id="1538125"/>
    <lineage>
        <taxon>Eukaryota</taxon>
        <taxon>Metazoa</taxon>
        <taxon>Ecdysozoa</taxon>
        <taxon>Arthropoda</taxon>
        <taxon>Chelicerata</taxon>
        <taxon>Arachnida</taxon>
        <taxon>Araneae</taxon>
        <taxon>Araneomorphae</taxon>
        <taxon>Entelegynae</taxon>
        <taxon>Araneoidea</taxon>
        <taxon>Araneidae</taxon>
        <taxon>Caerostris</taxon>
    </lineage>
</organism>
<sequence>MKIKHKEQEKKIGEKDFGREGAGKKNPEIWRLFGSLSYSESRGGESSIFCEILGVKEYPQGLMEVGHISVRKLLPEEEERKIVLRLEHAF</sequence>
<gene>
    <name evidence="2" type="ORF">CDAR_454741</name>
</gene>
<reference evidence="2 3" key="1">
    <citation type="submission" date="2021-06" db="EMBL/GenBank/DDBJ databases">
        <title>Caerostris darwini draft genome.</title>
        <authorList>
            <person name="Kono N."/>
            <person name="Arakawa K."/>
        </authorList>
    </citation>
    <scope>NUCLEOTIDE SEQUENCE [LARGE SCALE GENOMIC DNA]</scope>
</reference>
<protein>
    <submittedName>
        <fullName evidence="2">Uncharacterized protein</fullName>
    </submittedName>
</protein>
<dbReference type="AlphaFoldDB" id="A0AAV4TVY1"/>
<name>A0AAV4TVY1_9ARAC</name>
<evidence type="ECO:0000313" key="2">
    <source>
        <dbReference type="EMBL" id="GIY50440.1"/>
    </source>
</evidence>
<accession>A0AAV4TVY1</accession>
<keyword evidence="3" id="KW-1185">Reference proteome</keyword>
<comment type="caution">
    <text evidence="2">The sequence shown here is derived from an EMBL/GenBank/DDBJ whole genome shotgun (WGS) entry which is preliminary data.</text>
</comment>
<feature type="region of interest" description="Disordered" evidence="1">
    <location>
        <begin position="1"/>
        <end position="24"/>
    </location>
</feature>
<dbReference type="EMBL" id="BPLQ01010387">
    <property type="protein sequence ID" value="GIY50440.1"/>
    <property type="molecule type" value="Genomic_DNA"/>
</dbReference>
<evidence type="ECO:0000256" key="1">
    <source>
        <dbReference type="SAM" id="MobiDB-lite"/>
    </source>
</evidence>